<accession>A0A317WEE5</accession>
<dbReference type="VEuPathDB" id="FungiDB:BO70DRAFT_423739"/>
<organism evidence="3 4">
    <name type="scientific">Aspergillus heteromorphus CBS 117.55</name>
    <dbReference type="NCBI Taxonomy" id="1448321"/>
    <lineage>
        <taxon>Eukaryota</taxon>
        <taxon>Fungi</taxon>
        <taxon>Dikarya</taxon>
        <taxon>Ascomycota</taxon>
        <taxon>Pezizomycotina</taxon>
        <taxon>Eurotiomycetes</taxon>
        <taxon>Eurotiomycetidae</taxon>
        <taxon>Eurotiales</taxon>
        <taxon>Aspergillaceae</taxon>
        <taxon>Aspergillus</taxon>
        <taxon>Aspergillus subgen. Circumdati</taxon>
    </lineage>
</organism>
<dbReference type="InterPro" id="IPR052897">
    <property type="entry name" value="Sec-Metab_Biosynth_Hydrolase"/>
</dbReference>
<keyword evidence="1" id="KW-0472">Membrane</keyword>
<dbReference type="GeneID" id="37069835"/>
<dbReference type="AlphaFoldDB" id="A0A317WEE5"/>
<dbReference type="SUPFAM" id="SSF53474">
    <property type="entry name" value="alpha/beta-Hydrolases"/>
    <property type="match status" value="1"/>
</dbReference>
<sequence length="462" mass="51927">MFAPQELPVSLLSVSPPVSHAGPRDVDSLIEDALQAPGGTRMLISVKGRADYLVWIVPTVDRSPFGTDDAVRHCQEFLRRDTESTLCLVFHACPPDGKAYLLVATRFTGLPCQSIQLPFIEPKHLEGPAAGWGKRRIPSWPPLLACCSRWEYSRVVYLFLGLLLVVILAICLLIHNSLRFDTSGSRGPQHQLRLTASNVSEWASTHLDGEGEWELRIDDQTMIPAQLLDDDEERHQQWFRHHYPETNEVRLTGDYVNESSLADPNAMKVPGDQRFHTAHCLLALRRYWKAKESGRHVCPVDLDYRHVEHCLDSLDRLVFLDTESPSSANGPDSMAGDWPMSLPWKTKVSDDHLEVFPADPAQIFYTEMSENDAREAVDSLKPQSYQTMHSPCTYAAWKEVPSTYFYCAKDAAIPLQVQRVMVEEWAHGYPIRTESVDASHSPFDSVPGEVAGAIRRAAGEDV</sequence>
<dbReference type="InterPro" id="IPR000073">
    <property type="entry name" value="AB_hydrolase_1"/>
</dbReference>
<evidence type="ECO:0000256" key="1">
    <source>
        <dbReference type="SAM" id="Phobius"/>
    </source>
</evidence>
<dbReference type="Pfam" id="PF12697">
    <property type="entry name" value="Abhydrolase_6"/>
    <property type="match status" value="1"/>
</dbReference>
<keyword evidence="1" id="KW-0812">Transmembrane</keyword>
<dbReference type="Gene3D" id="3.40.50.1820">
    <property type="entry name" value="alpha/beta hydrolase"/>
    <property type="match status" value="1"/>
</dbReference>
<evidence type="ECO:0000313" key="4">
    <source>
        <dbReference type="Proteomes" id="UP000247233"/>
    </source>
</evidence>
<feature type="transmembrane region" description="Helical" evidence="1">
    <location>
        <begin position="155"/>
        <end position="174"/>
    </location>
</feature>
<dbReference type="Proteomes" id="UP000247233">
    <property type="component" value="Unassembled WGS sequence"/>
</dbReference>
<feature type="domain" description="AB hydrolase-1" evidence="2">
    <location>
        <begin position="334"/>
        <end position="452"/>
    </location>
</feature>
<evidence type="ECO:0000259" key="2">
    <source>
        <dbReference type="Pfam" id="PF12697"/>
    </source>
</evidence>
<keyword evidence="4" id="KW-1185">Reference proteome</keyword>
<dbReference type="InterPro" id="IPR029058">
    <property type="entry name" value="AB_hydrolase_fold"/>
</dbReference>
<dbReference type="PANTHER" id="PTHR37017:SF11">
    <property type="entry name" value="ESTERASE_LIPASE_THIOESTERASE DOMAIN-CONTAINING PROTEIN"/>
    <property type="match status" value="1"/>
</dbReference>
<name>A0A317WEE5_9EURO</name>
<gene>
    <name evidence="3" type="ORF">BO70DRAFT_423739</name>
</gene>
<dbReference type="OrthoDB" id="408373at2759"/>
<keyword evidence="1" id="KW-1133">Transmembrane helix</keyword>
<dbReference type="PANTHER" id="PTHR37017">
    <property type="entry name" value="AB HYDROLASE-1 DOMAIN-CONTAINING PROTEIN-RELATED"/>
    <property type="match status" value="1"/>
</dbReference>
<evidence type="ECO:0000313" key="3">
    <source>
        <dbReference type="EMBL" id="PWY84753.1"/>
    </source>
</evidence>
<comment type="caution">
    <text evidence="3">The sequence shown here is derived from an EMBL/GenBank/DDBJ whole genome shotgun (WGS) entry which is preliminary data.</text>
</comment>
<reference evidence="3 4" key="1">
    <citation type="submission" date="2016-12" db="EMBL/GenBank/DDBJ databases">
        <title>The genomes of Aspergillus section Nigri reveals drivers in fungal speciation.</title>
        <authorList>
            <consortium name="DOE Joint Genome Institute"/>
            <person name="Vesth T.C."/>
            <person name="Nybo J."/>
            <person name="Theobald S."/>
            <person name="Brandl J."/>
            <person name="Frisvad J.C."/>
            <person name="Nielsen K.F."/>
            <person name="Lyhne E.K."/>
            <person name="Kogle M.E."/>
            <person name="Kuo A."/>
            <person name="Riley R."/>
            <person name="Clum A."/>
            <person name="Nolan M."/>
            <person name="Lipzen A."/>
            <person name="Salamov A."/>
            <person name="Henrissat B."/>
            <person name="Wiebenga A."/>
            <person name="De Vries R.P."/>
            <person name="Grigoriev I.V."/>
            <person name="Mortensen U.H."/>
            <person name="Andersen M.R."/>
            <person name="Baker S.E."/>
        </authorList>
    </citation>
    <scope>NUCLEOTIDE SEQUENCE [LARGE SCALE GENOMIC DNA]</scope>
    <source>
        <strain evidence="3 4">CBS 117.55</strain>
    </source>
</reference>
<proteinExistence type="predicted"/>
<protein>
    <recommendedName>
        <fullName evidence="2">AB hydrolase-1 domain-containing protein</fullName>
    </recommendedName>
</protein>
<dbReference type="EMBL" id="MSFL01000009">
    <property type="protein sequence ID" value="PWY84753.1"/>
    <property type="molecule type" value="Genomic_DNA"/>
</dbReference>
<dbReference type="RefSeq" id="XP_025400095.1">
    <property type="nucleotide sequence ID" value="XM_025547598.1"/>
</dbReference>